<evidence type="ECO:0000313" key="8">
    <source>
        <dbReference type="Proteomes" id="UP000651050"/>
    </source>
</evidence>
<keyword evidence="4 6" id="KW-1133">Transmembrane helix</keyword>
<dbReference type="GO" id="GO:0016020">
    <property type="term" value="C:membrane"/>
    <property type="evidence" value="ECO:0007669"/>
    <property type="project" value="UniProtKB-SubCell"/>
</dbReference>
<evidence type="ECO:0000256" key="5">
    <source>
        <dbReference type="ARBA" id="ARBA00023136"/>
    </source>
</evidence>
<dbReference type="AlphaFoldDB" id="A0A931MG20"/>
<feature type="transmembrane region" description="Helical" evidence="6">
    <location>
        <begin position="35"/>
        <end position="53"/>
    </location>
</feature>
<keyword evidence="3 6" id="KW-0812">Transmembrane</keyword>
<gene>
    <name evidence="7" type="ORF">I5803_07260</name>
</gene>
<evidence type="ECO:0000256" key="6">
    <source>
        <dbReference type="SAM" id="Phobius"/>
    </source>
</evidence>
<comment type="subcellular location">
    <subcellularLocation>
        <location evidence="1">Membrane</location>
        <topology evidence="1">Multi-pass membrane protein</topology>
    </subcellularLocation>
</comment>
<dbReference type="InterPro" id="IPR002549">
    <property type="entry name" value="AI-2E-like"/>
</dbReference>
<evidence type="ECO:0000256" key="3">
    <source>
        <dbReference type="ARBA" id="ARBA00022692"/>
    </source>
</evidence>
<dbReference type="RefSeq" id="WP_196985706.1">
    <property type="nucleotide sequence ID" value="NZ_JADWYS010000001.1"/>
</dbReference>
<organism evidence="7 8">
    <name type="scientific">Caenimonas aquaedulcis</name>
    <dbReference type="NCBI Taxonomy" id="2793270"/>
    <lineage>
        <taxon>Bacteria</taxon>
        <taxon>Pseudomonadati</taxon>
        <taxon>Pseudomonadota</taxon>
        <taxon>Betaproteobacteria</taxon>
        <taxon>Burkholderiales</taxon>
        <taxon>Comamonadaceae</taxon>
        <taxon>Caenimonas</taxon>
    </lineage>
</organism>
<dbReference type="Proteomes" id="UP000651050">
    <property type="component" value="Unassembled WGS sequence"/>
</dbReference>
<accession>A0A931MG20</accession>
<feature type="transmembrane region" description="Helical" evidence="6">
    <location>
        <begin position="214"/>
        <end position="233"/>
    </location>
</feature>
<feature type="transmembrane region" description="Helical" evidence="6">
    <location>
        <begin position="60"/>
        <end position="86"/>
    </location>
</feature>
<protein>
    <submittedName>
        <fullName evidence="7">AI-2E family transporter</fullName>
    </submittedName>
</protein>
<evidence type="ECO:0000256" key="2">
    <source>
        <dbReference type="ARBA" id="ARBA00009773"/>
    </source>
</evidence>
<dbReference type="PANTHER" id="PTHR21716:SF64">
    <property type="entry name" value="AI-2 TRANSPORT PROTEIN TQSA"/>
    <property type="match status" value="1"/>
</dbReference>
<dbReference type="Pfam" id="PF01594">
    <property type="entry name" value="AI-2E_transport"/>
    <property type="match status" value="1"/>
</dbReference>
<comment type="caution">
    <text evidence="7">The sequence shown here is derived from an EMBL/GenBank/DDBJ whole genome shotgun (WGS) entry which is preliminary data.</text>
</comment>
<proteinExistence type="inferred from homology"/>
<evidence type="ECO:0000256" key="4">
    <source>
        <dbReference type="ARBA" id="ARBA00022989"/>
    </source>
</evidence>
<comment type="similarity">
    <text evidence="2">Belongs to the autoinducer-2 exporter (AI-2E) (TC 2.A.86) family.</text>
</comment>
<dbReference type="GO" id="GO:0055085">
    <property type="term" value="P:transmembrane transport"/>
    <property type="evidence" value="ECO:0007669"/>
    <property type="project" value="TreeGrafter"/>
</dbReference>
<dbReference type="PANTHER" id="PTHR21716">
    <property type="entry name" value="TRANSMEMBRANE PROTEIN"/>
    <property type="match status" value="1"/>
</dbReference>
<feature type="transmembrane region" description="Helical" evidence="6">
    <location>
        <begin position="274"/>
        <end position="294"/>
    </location>
</feature>
<sequence length="356" mass="38431">MQFTSGQKRAAAWLLIALLAVLALRSLGPVLTPFVVAAVLAYALTPLVDLLSLRTRMPRVLAVIVVELLFILAFVSLVLLIVPVVAKEIPLMRQQLPSVFDKLNSTLAPWLQQFGIHVALDLESLKAVVQRYLNANYADAFNSVLPSLRLGGSVALTVIGNAVLIPVALFYLLLDWKQFVARVLELVPPRARPGVDSFREEADMVLGQYLRGQLLVMLTMAVFYSVGLALFGLDLALPIGFFTGLAMFVPYVGFGIGLLLALLAGLLQFASLKALVMVAAVYGTGQVIEGFYLTPRLVGERIGLHPLAVIFALLAFGQLFGFVGVFVALPASAVLLVAIRRIRSGYLGSNLYRGGV</sequence>
<evidence type="ECO:0000256" key="1">
    <source>
        <dbReference type="ARBA" id="ARBA00004141"/>
    </source>
</evidence>
<feature type="transmembrane region" description="Helical" evidence="6">
    <location>
        <begin position="154"/>
        <end position="174"/>
    </location>
</feature>
<dbReference type="EMBL" id="JADWYS010000001">
    <property type="protein sequence ID" value="MBG9387811.1"/>
    <property type="molecule type" value="Genomic_DNA"/>
</dbReference>
<name>A0A931MG20_9BURK</name>
<keyword evidence="5 6" id="KW-0472">Membrane</keyword>
<keyword evidence="8" id="KW-1185">Reference proteome</keyword>
<reference evidence="7" key="1">
    <citation type="submission" date="2020-11" db="EMBL/GenBank/DDBJ databases">
        <title>Bacterial whole genome sequence for Caenimonas sp. DR4.4.</title>
        <authorList>
            <person name="Le V."/>
            <person name="Ko S.-R."/>
            <person name="Ahn C.-Y."/>
            <person name="Oh H.-M."/>
        </authorList>
    </citation>
    <scope>NUCLEOTIDE SEQUENCE</scope>
    <source>
        <strain evidence="7">DR4.4</strain>
    </source>
</reference>
<feature type="transmembrane region" description="Helical" evidence="6">
    <location>
        <begin position="239"/>
        <end position="267"/>
    </location>
</feature>
<feature type="transmembrane region" description="Helical" evidence="6">
    <location>
        <begin position="306"/>
        <end position="339"/>
    </location>
</feature>
<evidence type="ECO:0000313" key="7">
    <source>
        <dbReference type="EMBL" id="MBG9387811.1"/>
    </source>
</evidence>